<evidence type="ECO:0000256" key="7">
    <source>
        <dbReference type="SAM" id="Phobius"/>
    </source>
</evidence>
<dbReference type="GO" id="GO:0022857">
    <property type="term" value="F:transmembrane transporter activity"/>
    <property type="evidence" value="ECO:0007669"/>
    <property type="project" value="InterPro"/>
</dbReference>
<dbReference type="AlphaFoldDB" id="A0A0N9IF96"/>
<organism evidence="9 10">
    <name type="scientific">Kibdelosporangium phytohabitans</name>
    <dbReference type="NCBI Taxonomy" id="860235"/>
    <lineage>
        <taxon>Bacteria</taxon>
        <taxon>Bacillati</taxon>
        <taxon>Actinomycetota</taxon>
        <taxon>Actinomycetes</taxon>
        <taxon>Pseudonocardiales</taxon>
        <taxon>Pseudonocardiaceae</taxon>
        <taxon>Kibdelosporangium</taxon>
    </lineage>
</organism>
<dbReference type="PANTHER" id="PTHR42718:SF46">
    <property type="entry name" value="BLR6921 PROTEIN"/>
    <property type="match status" value="1"/>
</dbReference>
<dbReference type="InterPro" id="IPR004638">
    <property type="entry name" value="EmrB-like"/>
</dbReference>
<evidence type="ECO:0000256" key="2">
    <source>
        <dbReference type="ARBA" id="ARBA00022448"/>
    </source>
</evidence>
<keyword evidence="6 7" id="KW-0472">Membrane</keyword>
<feature type="transmembrane region" description="Helical" evidence="7">
    <location>
        <begin position="453"/>
        <end position="476"/>
    </location>
</feature>
<evidence type="ECO:0000313" key="9">
    <source>
        <dbReference type="EMBL" id="ALG15165.1"/>
    </source>
</evidence>
<feature type="transmembrane region" description="Helical" evidence="7">
    <location>
        <begin position="154"/>
        <end position="173"/>
    </location>
</feature>
<feature type="transmembrane region" description="Helical" evidence="7">
    <location>
        <begin position="24"/>
        <end position="50"/>
    </location>
</feature>
<reference evidence="9 10" key="1">
    <citation type="submission" date="2015-07" db="EMBL/GenBank/DDBJ databases">
        <title>Genome sequencing of Kibdelosporangium phytohabitans.</title>
        <authorList>
            <person name="Qin S."/>
            <person name="Xing K."/>
        </authorList>
    </citation>
    <scope>NUCLEOTIDE SEQUENCE [LARGE SCALE GENOMIC DNA]</scope>
    <source>
        <strain evidence="9 10">KLBMP1111</strain>
    </source>
</reference>
<proteinExistence type="predicted"/>
<evidence type="ECO:0000256" key="5">
    <source>
        <dbReference type="ARBA" id="ARBA00022989"/>
    </source>
</evidence>
<evidence type="ECO:0000313" key="10">
    <source>
        <dbReference type="Proteomes" id="UP000063699"/>
    </source>
</evidence>
<keyword evidence="5 7" id="KW-1133">Transmembrane helix</keyword>
<dbReference type="Pfam" id="PF07690">
    <property type="entry name" value="MFS_1"/>
    <property type="match status" value="1"/>
</dbReference>
<keyword evidence="2" id="KW-0813">Transport</keyword>
<dbReference type="Proteomes" id="UP000063699">
    <property type="component" value="Chromosome"/>
</dbReference>
<dbReference type="Gene3D" id="1.20.1250.20">
    <property type="entry name" value="MFS general substrate transporter like domains"/>
    <property type="match status" value="1"/>
</dbReference>
<dbReference type="NCBIfam" id="TIGR00711">
    <property type="entry name" value="efflux_EmrB"/>
    <property type="match status" value="1"/>
</dbReference>
<feature type="transmembrane region" description="Helical" evidence="7">
    <location>
        <begin position="347"/>
        <end position="367"/>
    </location>
</feature>
<dbReference type="PRINTS" id="PR01036">
    <property type="entry name" value="TCRTETB"/>
</dbReference>
<feature type="transmembrane region" description="Helical" evidence="7">
    <location>
        <begin position="62"/>
        <end position="80"/>
    </location>
</feature>
<evidence type="ECO:0000256" key="3">
    <source>
        <dbReference type="ARBA" id="ARBA00022475"/>
    </source>
</evidence>
<feature type="transmembrane region" description="Helical" evidence="7">
    <location>
        <begin position="411"/>
        <end position="433"/>
    </location>
</feature>
<evidence type="ECO:0000259" key="8">
    <source>
        <dbReference type="PROSITE" id="PS50850"/>
    </source>
</evidence>
<gene>
    <name evidence="9" type="ORF">AOZ06_30105</name>
</gene>
<feature type="transmembrane region" description="Helical" evidence="7">
    <location>
        <begin position="379"/>
        <end position="399"/>
    </location>
</feature>
<protein>
    <submittedName>
        <fullName evidence="9">Disulfide bond formation protein DsbA</fullName>
    </submittedName>
</protein>
<evidence type="ECO:0000256" key="6">
    <source>
        <dbReference type="ARBA" id="ARBA00023136"/>
    </source>
</evidence>
<dbReference type="KEGG" id="kphy:AOZ06_30105"/>
<feature type="transmembrane region" description="Helical" evidence="7">
    <location>
        <begin position="238"/>
        <end position="260"/>
    </location>
</feature>
<dbReference type="CDD" id="cd17321">
    <property type="entry name" value="MFS_MMR_MDR_like"/>
    <property type="match status" value="1"/>
</dbReference>
<dbReference type="STRING" id="860235.AOZ06_30105"/>
<feature type="transmembrane region" description="Helical" evidence="7">
    <location>
        <begin position="281"/>
        <end position="305"/>
    </location>
</feature>
<evidence type="ECO:0000256" key="1">
    <source>
        <dbReference type="ARBA" id="ARBA00004651"/>
    </source>
</evidence>
<feature type="transmembrane region" description="Helical" evidence="7">
    <location>
        <begin position="317"/>
        <end position="335"/>
    </location>
</feature>
<dbReference type="OrthoDB" id="9807274at2"/>
<comment type="subcellular location">
    <subcellularLocation>
        <location evidence="1">Cell membrane</location>
        <topology evidence="1">Multi-pass membrane protein</topology>
    </subcellularLocation>
</comment>
<dbReference type="SUPFAM" id="SSF103473">
    <property type="entry name" value="MFS general substrate transporter"/>
    <property type="match status" value="1"/>
</dbReference>
<evidence type="ECO:0000256" key="4">
    <source>
        <dbReference type="ARBA" id="ARBA00022692"/>
    </source>
</evidence>
<feature type="transmembrane region" description="Helical" evidence="7">
    <location>
        <begin position="92"/>
        <end position="111"/>
    </location>
</feature>
<name>A0A0N9IF96_9PSEU</name>
<dbReference type="InterPro" id="IPR036259">
    <property type="entry name" value="MFS_trans_sf"/>
</dbReference>
<feature type="transmembrane region" description="Helical" evidence="7">
    <location>
        <begin position="117"/>
        <end position="142"/>
    </location>
</feature>
<keyword evidence="10" id="KW-1185">Reference proteome</keyword>
<dbReference type="EMBL" id="CP012752">
    <property type="protein sequence ID" value="ALG15165.1"/>
    <property type="molecule type" value="Genomic_DNA"/>
</dbReference>
<sequence>MVTHDVPCYKSCTEKGIPMDRTRLFALIILCAAALMAIVDETIVAVSLPAIQRDLGFSQSGLAWVTTAYLIAFGGLLLLFGRLGDILGRRRVFLAGLAVFTVASALCGLAWDATALLAARFVQGVGAAALTAVVLGMIVTLFPEPGERAKAIGAFSFVQASGGTIGSLAGGLITQTASWHWIFAVNVPIGVVALVLAVRLLPHQPGIRTARTDVPGAVLATAALMTLVYTITTVEHQGWASVRTAGFGAAALALLAGFVVRQATAVTPLLPLRMFRLRGLSGANVVLFLLVGAMFGFMFTTVLYLRQVAGLSPQATGVAMIPPAAVIAVVSLGFSAKLNTRFGERRVLPAGLVLIIAGLGLLGRVPLDAVYAADVLPALIVLGAGFGMAMPALMALGMAGTTPEDAGLASGLFNTTQQVGGALGLAALAVLSATRTETQRAGGAEPVAALLSGYHAAYLAGAGIVALALVAGAMVLRRSHAPELTEA</sequence>
<dbReference type="GO" id="GO:0005886">
    <property type="term" value="C:plasma membrane"/>
    <property type="evidence" value="ECO:0007669"/>
    <property type="project" value="UniProtKB-SubCell"/>
</dbReference>
<feature type="transmembrane region" description="Helical" evidence="7">
    <location>
        <begin position="214"/>
        <end position="232"/>
    </location>
</feature>
<accession>A0A0N9IF96</accession>
<dbReference type="InterPro" id="IPR011701">
    <property type="entry name" value="MFS"/>
</dbReference>
<keyword evidence="3" id="KW-1003">Cell membrane</keyword>
<keyword evidence="4 7" id="KW-0812">Transmembrane</keyword>
<dbReference type="PROSITE" id="PS50850">
    <property type="entry name" value="MFS"/>
    <property type="match status" value="1"/>
</dbReference>
<dbReference type="Gene3D" id="1.20.1720.10">
    <property type="entry name" value="Multidrug resistance protein D"/>
    <property type="match status" value="1"/>
</dbReference>
<dbReference type="InterPro" id="IPR020846">
    <property type="entry name" value="MFS_dom"/>
</dbReference>
<dbReference type="PANTHER" id="PTHR42718">
    <property type="entry name" value="MAJOR FACILITATOR SUPERFAMILY MULTIDRUG TRANSPORTER MFSC"/>
    <property type="match status" value="1"/>
</dbReference>
<feature type="domain" description="Major facilitator superfamily (MFS) profile" evidence="8">
    <location>
        <begin position="26"/>
        <end position="480"/>
    </location>
</feature>
<feature type="transmembrane region" description="Helical" evidence="7">
    <location>
        <begin position="179"/>
        <end position="202"/>
    </location>
</feature>